<reference evidence="4" key="1">
    <citation type="journal article" date="2019" name="Int. J. Syst. Evol. Microbiol.">
        <title>The Global Catalogue of Microorganisms (GCM) 10K type strain sequencing project: providing services to taxonomists for standard genome sequencing and annotation.</title>
        <authorList>
            <consortium name="The Broad Institute Genomics Platform"/>
            <consortium name="The Broad Institute Genome Sequencing Center for Infectious Disease"/>
            <person name="Wu L."/>
            <person name="Ma J."/>
        </authorList>
    </citation>
    <scope>NUCLEOTIDE SEQUENCE [LARGE SCALE GENOMIC DNA]</scope>
    <source>
        <strain evidence="4">KCTC 19812</strain>
    </source>
</reference>
<keyword evidence="4" id="KW-1185">Reference proteome</keyword>
<feature type="domain" description="DUF1214" evidence="1">
    <location>
        <begin position="334"/>
        <end position="443"/>
    </location>
</feature>
<dbReference type="SUPFAM" id="SSF160935">
    <property type="entry name" value="VPA0735-like"/>
    <property type="match status" value="1"/>
</dbReference>
<accession>A0ABW5B8Z8</accession>
<dbReference type="InterPro" id="IPR037049">
    <property type="entry name" value="DUF1214_C_sf"/>
</dbReference>
<dbReference type="RefSeq" id="WP_380801245.1">
    <property type="nucleotide sequence ID" value="NZ_JBHUIV010000010.1"/>
</dbReference>
<evidence type="ECO:0000313" key="4">
    <source>
        <dbReference type="Proteomes" id="UP001597414"/>
    </source>
</evidence>
<dbReference type="Pfam" id="PF06742">
    <property type="entry name" value="DUF1214"/>
    <property type="match status" value="1"/>
</dbReference>
<dbReference type="Gene3D" id="2.60.40.1610">
    <property type="entry name" value="Domain of unknown function DUF1254"/>
    <property type="match status" value="1"/>
</dbReference>
<feature type="domain" description="DUF1254" evidence="2">
    <location>
        <begin position="66"/>
        <end position="196"/>
    </location>
</feature>
<proteinExistence type="predicted"/>
<evidence type="ECO:0000259" key="1">
    <source>
        <dbReference type="Pfam" id="PF06742"/>
    </source>
</evidence>
<dbReference type="PANTHER" id="PTHR36509">
    <property type="entry name" value="BLL3101 PROTEIN"/>
    <property type="match status" value="1"/>
</dbReference>
<dbReference type="EMBL" id="JBHUIV010000010">
    <property type="protein sequence ID" value="MFD2201325.1"/>
    <property type="molecule type" value="Genomic_DNA"/>
</dbReference>
<dbReference type="InterPro" id="IPR037050">
    <property type="entry name" value="DUF1254_sf"/>
</dbReference>
<gene>
    <name evidence="3" type="ORF">ACFSKV_07090</name>
</gene>
<name>A0ABW5B8Z8_9BACT</name>
<evidence type="ECO:0000313" key="3">
    <source>
        <dbReference type="EMBL" id="MFD2201325.1"/>
    </source>
</evidence>
<organism evidence="3 4">
    <name type="scientific">Shivajiella indica</name>
    <dbReference type="NCBI Taxonomy" id="872115"/>
    <lineage>
        <taxon>Bacteria</taxon>
        <taxon>Pseudomonadati</taxon>
        <taxon>Bacteroidota</taxon>
        <taxon>Cytophagia</taxon>
        <taxon>Cytophagales</taxon>
        <taxon>Cyclobacteriaceae</taxon>
        <taxon>Shivajiella</taxon>
    </lineage>
</organism>
<dbReference type="Pfam" id="PF06863">
    <property type="entry name" value="DUF1254"/>
    <property type="match status" value="1"/>
</dbReference>
<dbReference type="Gene3D" id="2.60.120.600">
    <property type="entry name" value="Domain of unknown function DUF1214, C-terminal domain"/>
    <property type="match status" value="1"/>
</dbReference>
<dbReference type="InterPro" id="IPR010679">
    <property type="entry name" value="DUF1254"/>
</dbReference>
<dbReference type="InterPro" id="IPR010621">
    <property type="entry name" value="DUF1214"/>
</dbReference>
<evidence type="ECO:0000259" key="2">
    <source>
        <dbReference type="Pfam" id="PF06863"/>
    </source>
</evidence>
<dbReference type="PANTHER" id="PTHR36509:SF2">
    <property type="entry name" value="BLL3101 PROTEIN"/>
    <property type="match status" value="1"/>
</dbReference>
<sequence>MKAKSLTVLGLVALLLSCQSPKEKLTSEQVENLVADAYVHCFPIVENYKAVYFYGVLEASPFFTPMNTVKFETRLYTADDKAVVRANNDTYYSNGVLDLRAEPVIFKVPEANNRYYVFQLASQTTDNFSYIGTRSRGSKAGVYAVTGPDYTGKLPEGVVEIKAPSAFVGVVGRIGVNGEDPVDRDAAIALQNQIEIGVMSKFYPEFKPKTVEKIDFPAYSQASITTPEFFSLLNFLLPYTTLAPDDEAMIKKFEEIGVNNSGDFTFLEENPEYEEAFSAGVKKGLERIDAMMTEIGTVKNGWMLWPIQDPYFGSNFRLRTQIARGHIYANCPIEAYYPAARRDADGYPFNGQNSYTLTFPADALPPAKFFWSLTMYDNVTGLMAHNELNRYSIGDRTKGLKYNKDGSLTIYMSHKMPKEGPSNWLPAPDGPFDILLRLYGPKEEVMNNSWVPQPVVKLD</sequence>
<dbReference type="PROSITE" id="PS51257">
    <property type="entry name" value="PROKAR_LIPOPROTEIN"/>
    <property type="match status" value="1"/>
</dbReference>
<protein>
    <submittedName>
        <fullName evidence="3">DUF1254 domain-containing protein</fullName>
    </submittedName>
</protein>
<comment type="caution">
    <text evidence="3">The sequence shown here is derived from an EMBL/GenBank/DDBJ whole genome shotgun (WGS) entry which is preliminary data.</text>
</comment>
<dbReference type="Proteomes" id="UP001597414">
    <property type="component" value="Unassembled WGS sequence"/>
</dbReference>